<feature type="domain" description="Palmitoyltransferase DHHC" evidence="8">
    <location>
        <begin position="161"/>
        <end position="305"/>
    </location>
</feature>
<dbReference type="Proteomes" id="UP000316759">
    <property type="component" value="Unassembled WGS sequence"/>
</dbReference>
<comment type="subcellular location">
    <subcellularLocation>
        <location evidence="1">Membrane</location>
        <topology evidence="1">Multi-pass membrane protein</topology>
    </subcellularLocation>
</comment>
<feature type="transmembrane region" description="Helical" evidence="7">
    <location>
        <begin position="117"/>
        <end position="138"/>
    </location>
</feature>
<gene>
    <name evidence="9" type="ORF">FGIG_02806</name>
</gene>
<evidence type="ECO:0000256" key="1">
    <source>
        <dbReference type="ARBA" id="ARBA00004141"/>
    </source>
</evidence>
<dbReference type="AlphaFoldDB" id="A0A504YIW9"/>
<proteinExistence type="inferred from homology"/>
<dbReference type="GO" id="GO:0016020">
    <property type="term" value="C:membrane"/>
    <property type="evidence" value="ECO:0007669"/>
    <property type="project" value="UniProtKB-SubCell"/>
</dbReference>
<evidence type="ECO:0000256" key="5">
    <source>
        <dbReference type="ARBA" id="ARBA00023136"/>
    </source>
</evidence>
<evidence type="ECO:0000256" key="4">
    <source>
        <dbReference type="ARBA" id="ARBA00022989"/>
    </source>
</evidence>
<comment type="domain">
    <text evidence="7">The DHHC domain is required for palmitoyltransferase activity.</text>
</comment>
<dbReference type="EMBL" id="SUNJ01009484">
    <property type="protein sequence ID" value="TPP60385.1"/>
    <property type="molecule type" value="Genomic_DNA"/>
</dbReference>
<evidence type="ECO:0000256" key="6">
    <source>
        <dbReference type="ARBA" id="ARBA00023315"/>
    </source>
</evidence>
<comment type="catalytic activity">
    <reaction evidence="7">
        <text>L-cysteinyl-[protein] + hexadecanoyl-CoA = S-hexadecanoyl-L-cysteinyl-[protein] + CoA</text>
        <dbReference type="Rhea" id="RHEA:36683"/>
        <dbReference type="Rhea" id="RHEA-COMP:10131"/>
        <dbReference type="Rhea" id="RHEA-COMP:11032"/>
        <dbReference type="ChEBI" id="CHEBI:29950"/>
        <dbReference type="ChEBI" id="CHEBI:57287"/>
        <dbReference type="ChEBI" id="CHEBI:57379"/>
        <dbReference type="ChEBI" id="CHEBI:74151"/>
        <dbReference type="EC" id="2.3.1.225"/>
    </reaction>
</comment>
<sequence length="405" mass="47407">MPRKTLYLLQSWTRVFCPHFYYFPSNSSSDGIFTSKPFECIRNLSIFLFFDPLLNFFAFFLGGRRNFGRTLVILVTAYLVWFVLILYMCLIPRRYIAWNQCAILEHATKCEANTERFWFICHLLLSHWLLFLVFFHYFCAVFKHAGRVPLILPSNLPSVTICARCVRPRPIRAHHCVVCNECVLRMDHHCPWIANCVGLHSHRHFYLALCFMSVGGLYMLTVGKWEFQVHITEFEWELSTSEKVNVSSKSITSWSHFGQSCYRRLHRVSSCCFIFGLIAVPLVMVLCMWQSILISRGETSIEHHTNIRFTQQFERRGLIYHNPFDCGLLLNWIQFLNLFSPVEIHHPSSKISVHSLYFYFLLSWRMLSRILLPLAPSDIETGVTYRLNIPDAQTVLDSLSALDCE</sequence>
<comment type="caution">
    <text evidence="9">The sequence shown here is derived from an EMBL/GenBank/DDBJ whole genome shotgun (WGS) entry which is preliminary data.</text>
</comment>
<evidence type="ECO:0000313" key="10">
    <source>
        <dbReference type="Proteomes" id="UP000316759"/>
    </source>
</evidence>
<evidence type="ECO:0000256" key="2">
    <source>
        <dbReference type="ARBA" id="ARBA00022679"/>
    </source>
</evidence>
<keyword evidence="6 7" id="KW-0012">Acyltransferase</keyword>
<dbReference type="InterPro" id="IPR001594">
    <property type="entry name" value="Palmitoyltrfase_DHHC"/>
</dbReference>
<evidence type="ECO:0000256" key="7">
    <source>
        <dbReference type="RuleBase" id="RU079119"/>
    </source>
</evidence>
<reference evidence="9 10" key="1">
    <citation type="submission" date="2019-04" db="EMBL/GenBank/DDBJ databases">
        <title>Annotation for the trematode Fasciola gigantica.</title>
        <authorList>
            <person name="Choi Y.-J."/>
        </authorList>
    </citation>
    <scope>NUCLEOTIDE SEQUENCE [LARGE SCALE GENOMIC DNA]</scope>
    <source>
        <strain evidence="9">Uganda_cow_1</strain>
    </source>
</reference>
<keyword evidence="2 7" id="KW-0808">Transferase</keyword>
<name>A0A504YIW9_FASGI</name>
<keyword evidence="4 7" id="KW-1133">Transmembrane helix</keyword>
<dbReference type="OrthoDB" id="331948at2759"/>
<dbReference type="STRING" id="46835.A0A504YIW9"/>
<dbReference type="EC" id="2.3.1.225" evidence="7"/>
<dbReference type="PROSITE" id="PS50216">
    <property type="entry name" value="DHHC"/>
    <property type="match status" value="1"/>
</dbReference>
<evidence type="ECO:0000313" key="9">
    <source>
        <dbReference type="EMBL" id="TPP60385.1"/>
    </source>
</evidence>
<evidence type="ECO:0000256" key="3">
    <source>
        <dbReference type="ARBA" id="ARBA00022692"/>
    </source>
</evidence>
<feature type="transmembrane region" description="Helical" evidence="7">
    <location>
        <begin position="205"/>
        <end position="223"/>
    </location>
</feature>
<keyword evidence="10" id="KW-1185">Reference proteome</keyword>
<comment type="similarity">
    <text evidence="7">Belongs to the DHHC palmitoyltransferase family.</text>
</comment>
<dbReference type="Pfam" id="PF01529">
    <property type="entry name" value="DHHC"/>
    <property type="match status" value="1"/>
</dbReference>
<organism evidence="9 10">
    <name type="scientific">Fasciola gigantica</name>
    <name type="common">Giant liver fluke</name>
    <dbReference type="NCBI Taxonomy" id="46835"/>
    <lineage>
        <taxon>Eukaryota</taxon>
        <taxon>Metazoa</taxon>
        <taxon>Spiralia</taxon>
        <taxon>Lophotrochozoa</taxon>
        <taxon>Platyhelminthes</taxon>
        <taxon>Trematoda</taxon>
        <taxon>Digenea</taxon>
        <taxon>Plagiorchiida</taxon>
        <taxon>Echinostomata</taxon>
        <taxon>Echinostomatoidea</taxon>
        <taxon>Fasciolidae</taxon>
        <taxon>Fasciola</taxon>
    </lineage>
</organism>
<feature type="transmembrane region" description="Helical" evidence="7">
    <location>
        <begin position="272"/>
        <end position="292"/>
    </location>
</feature>
<accession>A0A504YIW9</accession>
<keyword evidence="5 7" id="KW-0472">Membrane</keyword>
<feature type="transmembrane region" description="Helical" evidence="7">
    <location>
        <begin position="44"/>
        <end position="61"/>
    </location>
</feature>
<keyword evidence="3 7" id="KW-0812">Transmembrane</keyword>
<feature type="transmembrane region" description="Helical" evidence="7">
    <location>
        <begin position="67"/>
        <end position="90"/>
    </location>
</feature>
<protein>
    <recommendedName>
        <fullName evidence="7">Palmitoyltransferase</fullName>
        <ecNumber evidence="7">2.3.1.225</ecNumber>
    </recommendedName>
</protein>
<dbReference type="GO" id="GO:0019706">
    <property type="term" value="F:protein-cysteine S-palmitoyltransferase activity"/>
    <property type="evidence" value="ECO:0007669"/>
    <property type="project" value="UniProtKB-EC"/>
</dbReference>
<dbReference type="PANTHER" id="PTHR12246">
    <property type="entry name" value="PALMITOYLTRANSFERASE ZDHHC16"/>
    <property type="match status" value="1"/>
</dbReference>
<evidence type="ECO:0000259" key="8">
    <source>
        <dbReference type="Pfam" id="PF01529"/>
    </source>
</evidence>
<dbReference type="InterPro" id="IPR039859">
    <property type="entry name" value="PFA4/ZDH16/20/ERF2-like"/>
</dbReference>